<evidence type="ECO:0000256" key="1">
    <source>
        <dbReference type="ARBA" id="ARBA00022692"/>
    </source>
</evidence>
<feature type="non-terminal residue" evidence="4">
    <location>
        <position position="178"/>
    </location>
</feature>
<dbReference type="Proteomes" id="UP000305222">
    <property type="component" value="Unassembled WGS sequence"/>
</dbReference>
<evidence type="ECO:0000256" key="3">
    <source>
        <dbReference type="ARBA" id="ARBA00023136"/>
    </source>
</evidence>
<sequence length="178" mass="20261">MFGLSSKKSKKTNTKTLCSIPEFVQTMKESSDFVSYNVLEDETLCLFYYKSVVEALIIKQFILTPMKKESEHIQNISDLCNIVSIEDIITSPSIDDIREKLLGGYILVRLKSNSNPDQYALIRAESTVLGTRLYNDTENEYSVIGPKIGFVENLDTNIHLLRRNIVTEQLIFKEVIVG</sequence>
<dbReference type="GO" id="GO:0009847">
    <property type="term" value="P:spore germination"/>
    <property type="evidence" value="ECO:0007669"/>
    <property type="project" value="InterPro"/>
</dbReference>
<dbReference type="Pfam" id="PF03323">
    <property type="entry name" value="GerA"/>
    <property type="match status" value="1"/>
</dbReference>
<comment type="caution">
    <text evidence="4">The sequence shown here is derived from an EMBL/GenBank/DDBJ whole genome shotgun (WGS) entry which is preliminary data.</text>
</comment>
<keyword evidence="3" id="KW-0472">Membrane</keyword>
<name>A0A4U3BD40_9BACI</name>
<dbReference type="EMBL" id="SZON01000084">
    <property type="protein sequence ID" value="TKI98731.1"/>
    <property type="molecule type" value="Genomic_DNA"/>
</dbReference>
<gene>
    <name evidence="4" type="ORF">FC699_03595</name>
</gene>
<keyword evidence="2" id="KW-1133">Transmembrane helix</keyword>
<accession>A0A4U3BD40</accession>
<organism evidence="4 5">
    <name type="scientific">Bacillus wiedmannii</name>
    <dbReference type="NCBI Taxonomy" id="1890302"/>
    <lineage>
        <taxon>Bacteria</taxon>
        <taxon>Bacillati</taxon>
        <taxon>Bacillota</taxon>
        <taxon>Bacilli</taxon>
        <taxon>Bacillales</taxon>
        <taxon>Bacillaceae</taxon>
        <taxon>Bacillus</taxon>
        <taxon>Bacillus cereus group</taxon>
    </lineage>
</organism>
<dbReference type="GO" id="GO:0016020">
    <property type="term" value="C:membrane"/>
    <property type="evidence" value="ECO:0007669"/>
    <property type="project" value="InterPro"/>
</dbReference>
<evidence type="ECO:0000256" key="2">
    <source>
        <dbReference type="ARBA" id="ARBA00022989"/>
    </source>
</evidence>
<evidence type="ECO:0000313" key="5">
    <source>
        <dbReference type="Proteomes" id="UP000305222"/>
    </source>
</evidence>
<proteinExistence type="predicted"/>
<protein>
    <submittedName>
        <fullName evidence="4">Spore germination protein</fullName>
    </submittedName>
</protein>
<dbReference type="AlphaFoldDB" id="A0A4U3BD40"/>
<keyword evidence="1" id="KW-0812">Transmembrane</keyword>
<evidence type="ECO:0000313" key="4">
    <source>
        <dbReference type="EMBL" id="TKI98731.1"/>
    </source>
</evidence>
<reference evidence="4 5" key="1">
    <citation type="journal article" date="2019" name="Environ. Microbiol.">
        <title>An active ?-lactamase is a part of an orchestrated cell wall stress resistance network of Bacillus subtilis and related rhizosphere species.</title>
        <authorList>
            <person name="Bucher T."/>
            <person name="Keren-Paz A."/>
            <person name="Hausser J."/>
            <person name="Olender T."/>
            <person name="Cytryn E."/>
            <person name="Kolodkin-Gal I."/>
        </authorList>
    </citation>
    <scope>NUCLEOTIDE SEQUENCE [LARGE SCALE GENOMIC DNA]</scope>
    <source>
        <strain evidence="4 5">I5</strain>
    </source>
</reference>
<dbReference type="InterPro" id="IPR004995">
    <property type="entry name" value="Spore_Ger"/>
</dbReference>